<dbReference type="Pfam" id="PF13302">
    <property type="entry name" value="Acetyltransf_3"/>
    <property type="match status" value="1"/>
</dbReference>
<dbReference type="Proteomes" id="UP000246278">
    <property type="component" value="Unassembled WGS sequence"/>
</dbReference>
<evidence type="ECO:0000256" key="1">
    <source>
        <dbReference type="ARBA" id="ARBA00022679"/>
    </source>
</evidence>
<protein>
    <submittedName>
        <fullName evidence="5">GNAT family N-acetyltransferase</fullName>
    </submittedName>
</protein>
<name>A0A317T2R9_9CHLB</name>
<reference evidence="6" key="1">
    <citation type="submission" date="2017-10" db="EMBL/GenBank/DDBJ databases">
        <authorList>
            <person name="Gaisin V.A."/>
            <person name="Rysina M.S."/>
            <person name="Grouzdev D.S."/>
        </authorList>
    </citation>
    <scope>NUCLEOTIDE SEQUENCE [LARGE SCALE GENOMIC DNA]</scope>
    <source>
        <strain evidence="6">V1</strain>
    </source>
</reference>
<dbReference type="PANTHER" id="PTHR43792">
    <property type="entry name" value="GNAT FAMILY, PUTATIVE (AFU_ORTHOLOGUE AFUA_3G00765)-RELATED-RELATED"/>
    <property type="match status" value="1"/>
</dbReference>
<comment type="caution">
    <text evidence="5">The sequence shown here is derived from an EMBL/GenBank/DDBJ whole genome shotgun (WGS) entry which is preliminary data.</text>
</comment>
<keyword evidence="2" id="KW-0012">Acyltransferase</keyword>
<evidence type="ECO:0000256" key="2">
    <source>
        <dbReference type="ARBA" id="ARBA00023315"/>
    </source>
</evidence>
<evidence type="ECO:0000259" key="4">
    <source>
        <dbReference type="PROSITE" id="PS51186"/>
    </source>
</evidence>
<keyword evidence="6" id="KW-1185">Reference proteome</keyword>
<evidence type="ECO:0000313" key="6">
    <source>
        <dbReference type="Proteomes" id="UP000246278"/>
    </source>
</evidence>
<evidence type="ECO:0000313" key="5">
    <source>
        <dbReference type="EMBL" id="PWW80983.1"/>
    </source>
</evidence>
<gene>
    <name evidence="5" type="ORF">CR164_12685</name>
</gene>
<proteinExistence type="inferred from homology"/>
<dbReference type="RefSeq" id="WP_110024382.1">
    <property type="nucleotide sequence ID" value="NZ_PDNZ01000013.1"/>
</dbReference>
<dbReference type="InterPro" id="IPR000182">
    <property type="entry name" value="GNAT_dom"/>
</dbReference>
<sequence>MNHSITSKQLLIRRFERDDAEDFVSFMTDPESTRFLTFGEEQKSREGVKELLDVTIASYDSEAPLMAFAVEHQESRQFIGFCGLTPREEGTVEIMYAVMPNERGKRYATEIAATLAKYAVNQLGYRQVIAPVSPEHEVSKTVALKAGFRDHGISQNPGSSEIVHLFVFDGNS</sequence>
<dbReference type="InterPro" id="IPR051531">
    <property type="entry name" value="N-acetyltransferase"/>
</dbReference>
<dbReference type="PROSITE" id="PS51186">
    <property type="entry name" value="GNAT"/>
    <property type="match status" value="1"/>
</dbReference>
<dbReference type="OrthoDB" id="9788916at2"/>
<dbReference type="AlphaFoldDB" id="A0A317T2R9"/>
<dbReference type="PANTHER" id="PTHR43792:SF8">
    <property type="entry name" value="[RIBOSOMAL PROTEIN US5]-ALANINE N-ACETYLTRANSFERASE"/>
    <property type="match status" value="1"/>
</dbReference>
<keyword evidence="1 5" id="KW-0808">Transferase</keyword>
<dbReference type="SUPFAM" id="SSF55729">
    <property type="entry name" value="Acyl-CoA N-acyltransferases (Nat)"/>
    <property type="match status" value="1"/>
</dbReference>
<dbReference type="InterPro" id="IPR016181">
    <property type="entry name" value="Acyl_CoA_acyltransferase"/>
</dbReference>
<comment type="similarity">
    <text evidence="3">Belongs to the acetyltransferase family. RimJ subfamily.</text>
</comment>
<dbReference type="Gene3D" id="3.40.630.30">
    <property type="match status" value="1"/>
</dbReference>
<evidence type="ECO:0000256" key="3">
    <source>
        <dbReference type="ARBA" id="ARBA00038502"/>
    </source>
</evidence>
<dbReference type="GO" id="GO:0016747">
    <property type="term" value="F:acyltransferase activity, transferring groups other than amino-acyl groups"/>
    <property type="evidence" value="ECO:0007669"/>
    <property type="project" value="InterPro"/>
</dbReference>
<dbReference type="EMBL" id="PDNZ01000013">
    <property type="protein sequence ID" value="PWW80983.1"/>
    <property type="molecule type" value="Genomic_DNA"/>
</dbReference>
<organism evidence="5 6">
    <name type="scientific">Prosthecochloris marina</name>
    <dbReference type="NCBI Taxonomy" id="2017681"/>
    <lineage>
        <taxon>Bacteria</taxon>
        <taxon>Pseudomonadati</taxon>
        <taxon>Chlorobiota</taxon>
        <taxon>Chlorobiia</taxon>
        <taxon>Chlorobiales</taxon>
        <taxon>Chlorobiaceae</taxon>
        <taxon>Prosthecochloris</taxon>
    </lineage>
</organism>
<feature type="domain" description="N-acetyltransferase" evidence="4">
    <location>
        <begin position="10"/>
        <end position="169"/>
    </location>
</feature>
<accession>A0A317T2R9</accession>